<organism evidence="22 23">
    <name type="scientific">Denticeps clupeoides</name>
    <name type="common">denticle herring</name>
    <dbReference type="NCBI Taxonomy" id="299321"/>
    <lineage>
        <taxon>Eukaryota</taxon>
        <taxon>Metazoa</taxon>
        <taxon>Chordata</taxon>
        <taxon>Craniata</taxon>
        <taxon>Vertebrata</taxon>
        <taxon>Euteleostomi</taxon>
        <taxon>Actinopterygii</taxon>
        <taxon>Neopterygii</taxon>
        <taxon>Teleostei</taxon>
        <taxon>Clupei</taxon>
        <taxon>Clupeiformes</taxon>
        <taxon>Denticipitoidei</taxon>
        <taxon>Denticipitidae</taxon>
        <taxon>Denticeps</taxon>
    </lineage>
</organism>
<dbReference type="EC" id="3.1.4.11" evidence="15"/>
<dbReference type="InterPro" id="IPR001192">
    <property type="entry name" value="PI-PLC_fam"/>
</dbReference>
<feature type="domain" description="PI-PLC Y-box" evidence="21">
    <location>
        <begin position="550"/>
        <end position="666"/>
    </location>
</feature>
<dbReference type="PROSITE" id="PS50007">
    <property type="entry name" value="PIPLC_X_DOMAIN"/>
    <property type="match status" value="1"/>
</dbReference>
<dbReference type="GO" id="GO:0005516">
    <property type="term" value="F:calmodulin binding"/>
    <property type="evidence" value="ECO:0007669"/>
    <property type="project" value="TreeGrafter"/>
</dbReference>
<dbReference type="InterPro" id="IPR042531">
    <property type="entry name" value="PLC-beta_C_sf"/>
</dbReference>
<keyword evidence="12" id="KW-0539">Nucleus</keyword>
<dbReference type="SUPFAM" id="SSF50729">
    <property type="entry name" value="PH domain-like"/>
    <property type="match status" value="1"/>
</dbReference>
<evidence type="ECO:0000256" key="15">
    <source>
        <dbReference type="PIRNR" id="PIRNR000956"/>
    </source>
</evidence>
<evidence type="ECO:0000256" key="5">
    <source>
        <dbReference type="ARBA" id="ARBA00022553"/>
    </source>
</evidence>
<reference evidence="22 23" key="1">
    <citation type="submission" date="2020-06" db="EMBL/GenBank/DDBJ databases">
        <authorList>
            <consortium name="Wellcome Sanger Institute Data Sharing"/>
        </authorList>
    </citation>
    <scope>NUCLEOTIDE SEQUENCE [LARGE SCALE GENOMIC DNA]</scope>
</reference>
<dbReference type="AlphaFoldDB" id="A0AAY4CIH5"/>
<comment type="catalytic activity">
    <reaction evidence="13">
        <text>a 1,2-diacyl-sn-glycero-3-phospho-(1D-myo-inositol-4,5-bisphosphate) + H2O = 1D-myo-inositol 1,4,5-trisphosphate + a 1,2-diacyl-sn-glycerol + H(+)</text>
        <dbReference type="Rhea" id="RHEA:33179"/>
        <dbReference type="ChEBI" id="CHEBI:15377"/>
        <dbReference type="ChEBI" id="CHEBI:15378"/>
        <dbReference type="ChEBI" id="CHEBI:17815"/>
        <dbReference type="ChEBI" id="CHEBI:58456"/>
        <dbReference type="ChEBI" id="CHEBI:203600"/>
        <dbReference type="EC" id="3.1.4.11"/>
    </reaction>
    <physiologicalReaction direction="left-to-right" evidence="13">
        <dbReference type="Rhea" id="RHEA:33180"/>
    </physiologicalReaction>
</comment>
<keyword evidence="6 15" id="KW-0378">Hydrolase</keyword>
<reference evidence="22" key="3">
    <citation type="submission" date="2025-09" db="UniProtKB">
        <authorList>
            <consortium name="Ensembl"/>
        </authorList>
    </citation>
    <scope>IDENTIFICATION</scope>
</reference>
<name>A0AAY4CIH5_9TELE</name>
<dbReference type="FunFam" id="1.10.238.10:FF:000048">
    <property type="entry name" value="1-phosphatidylinositol 4,5-bisphosphate phosphodiesterase"/>
    <property type="match status" value="1"/>
</dbReference>
<dbReference type="SMART" id="SM00149">
    <property type="entry name" value="PLCYc"/>
    <property type="match status" value="1"/>
</dbReference>
<keyword evidence="17" id="KW-0479">Metal-binding</keyword>
<dbReference type="InterPro" id="IPR053945">
    <property type="entry name" value="PLCB1-4-like_EFh"/>
</dbReference>
<evidence type="ECO:0000256" key="6">
    <source>
        <dbReference type="ARBA" id="ARBA00022801"/>
    </source>
</evidence>
<evidence type="ECO:0000256" key="12">
    <source>
        <dbReference type="ARBA" id="ARBA00023242"/>
    </source>
</evidence>
<protein>
    <recommendedName>
        <fullName evidence="15">1-phosphatidylinositol 4,5-bisphosphate phosphodiesterase</fullName>
        <ecNumber evidence="15">3.1.4.11</ecNumber>
    </recommendedName>
</protein>
<comment type="subcellular location">
    <subcellularLocation>
        <location evidence="3">Cytoplasm</location>
    </subcellularLocation>
    <subcellularLocation>
        <location evidence="2">Membrane</location>
    </subcellularLocation>
    <subcellularLocation>
        <location evidence="1">Nucleus</location>
    </subcellularLocation>
</comment>
<feature type="coiled-coil region" evidence="18">
    <location>
        <begin position="962"/>
        <end position="1016"/>
    </location>
</feature>
<dbReference type="PANTHER" id="PTHR10336">
    <property type="entry name" value="PHOSPHOINOSITIDE-SPECIFIC PHOSPHOLIPASE C FAMILY PROTEIN"/>
    <property type="match status" value="1"/>
</dbReference>
<dbReference type="GO" id="GO:0016042">
    <property type="term" value="P:lipid catabolic process"/>
    <property type="evidence" value="ECO:0007669"/>
    <property type="project" value="UniProtKB-KW"/>
</dbReference>
<feature type="domain" description="C2" evidence="20">
    <location>
        <begin position="666"/>
        <end position="795"/>
    </location>
</feature>
<evidence type="ECO:0000313" key="23">
    <source>
        <dbReference type="Proteomes" id="UP000694580"/>
    </source>
</evidence>
<feature type="binding site" evidence="17">
    <location>
        <position position="346"/>
    </location>
    <ligand>
        <name>Ca(2+)</name>
        <dbReference type="ChEBI" id="CHEBI:29108"/>
    </ligand>
</feature>
<keyword evidence="23" id="KW-1185">Reference proteome</keyword>
<dbReference type="Pfam" id="PF00168">
    <property type="entry name" value="C2"/>
    <property type="match status" value="1"/>
</dbReference>
<dbReference type="InterPro" id="IPR000008">
    <property type="entry name" value="C2_dom"/>
</dbReference>
<dbReference type="InterPro" id="IPR000909">
    <property type="entry name" value="PLipase_C_PInositol-sp_X_dom"/>
</dbReference>
<dbReference type="Ensembl" id="ENSDCDT00010040831.1">
    <property type="protein sequence ID" value="ENSDCDP00010032942.1"/>
    <property type="gene ID" value="ENSDCDG00010015490.1"/>
</dbReference>
<dbReference type="Pfam" id="PF00388">
    <property type="entry name" value="PI-PLC-X"/>
    <property type="match status" value="1"/>
</dbReference>
<sequence>MAGAKPGVHALQLKPVCVHETLKRGSKFVKWDEPSLVTIKVDPQGFFLYWTGGEVEILDISHIRDTRTGKYAKLPKNPTVREVLGLNKNEGNENAKLVTIVHGNDLVNISFVNFQAMQEDVAKLWTEELFKLATNILSHNASRNTFLFKAYTKLKLQVNTDGKIPVKKYVVRYTQTHSGFRSNAEGIKPDDFTWDVFLNFLNNLSLRPEIERIFVEIGSKGKPFLSLDQLLDFINRKQRDSRLNEVLYPPLKREQLRQILEKYEPNTYQLDRDQISLMGFSRYLGGEENSVVPPERLDIMDDMTQPLSHYFINSSHNTYLTVGQLTGLSSVEMYRQVLLTGCRCIELDCWPGRPQDEEPYITHGFTMTTEIPFKEVIEAIAESAFKASPYPLVLSFENHVASPKQQAKMAEYCRTIFGDALLIDPLEKCPLIPGQLLPSPHDLMGKILIKNKKKHQHRSTNGGSVRRRAEGGELADQASPLNGVFTCTDTHTHTLTVYLCTCKHSDPCGSVDRVEMESEEEEEEETVAELKKPNTEEGTASSEAIATEEMSTLVNYIEPVKFKSFDVARKRDKYYEMSSFVETKAMDILKNSPIEFSEYNKKQLSRIYPKGTRVDSSNYIPQLFWNVGCQMVALNFQTLDLPMQLNMGVFEYNGRCGYLLKPEFMRRTDKQFDPFTENIVDGIVANTVKIRIISGQFLTDKKVGVYVEVDMFGLPSDTKRKYRTRTSNNNSLDPVWNEETFVFNKVILPTLAVVRLAVFEENGKFIGHRILPVLALRPGYHYISLKNDLNQPLLLPSLLVYIEAQDYIPNEHQEYAEALTNPIKHVSLLDQRDRQLAVLLEDNSERAPVKQEEKEKFDPRPLDPHPVLVALPCSDLPELPNPGPGRRVIKPQSIDDLKLHKSYLKLLKKQCKELKELRKKHLKKPYLCLNCTFRHVCSVHHTLAILFFFFFQAFDKLKEMAKECQAAQLKKLKETCEKEKKELQKIMDRKRQNSIFEAKKGDKEKAETELNEINRKHIQDSVNIIRRLEEEQTKRQEKLRVGHSEVLKSIEADWPVVSTHPSLPNIQGQWWPSG</sequence>
<keyword evidence="8 15" id="KW-0442">Lipid degradation</keyword>
<proteinExistence type="predicted"/>
<evidence type="ECO:0000256" key="10">
    <source>
        <dbReference type="ARBA" id="ARBA00023136"/>
    </source>
</evidence>
<evidence type="ECO:0000256" key="7">
    <source>
        <dbReference type="ARBA" id="ARBA00022837"/>
    </source>
</evidence>
<keyword evidence="4" id="KW-0963">Cytoplasm</keyword>
<dbReference type="Pfam" id="PF08703">
    <property type="entry name" value="PLC-beta_C"/>
    <property type="match status" value="1"/>
</dbReference>
<dbReference type="PROSITE" id="PS50008">
    <property type="entry name" value="PIPLC_Y_DOMAIN"/>
    <property type="match status" value="1"/>
</dbReference>
<dbReference type="SUPFAM" id="SSF51695">
    <property type="entry name" value="PLC-like phosphodiesterases"/>
    <property type="match status" value="1"/>
</dbReference>
<accession>A0AAY4CIH5</accession>
<evidence type="ECO:0000259" key="20">
    <source>
        <dbReference type="PROSITE" id="PS50004"/>
    </source>
</evidence>
<dbReference type="PANTHER" id="PTHR10336:SF11">
    <property type="entry name" value="1-PHOSPHATIDYLINOSITOL 4,5-BISPHOSPHATE PHOSPHODIESTERASE BETA-3"/>
    <property type="match status" value="1"/>
</dbReference>
<dbReference type="InterPro" id="IPR014815">
    <property type="entry name" value="PLC-beta_C"/>
</dbReference>
<reference evidence="22" key="2">
    <citation type="submission" date="2025-08" db="UniProtKB">
        <authorList>
            <consortium name="Ensembl"/>
        </authorList>
    </citation>
    <scope>IDENTIFICATION</scope>
</reference>
<evidence type="ECO:0000256" key="11">
    <source>
        <dbReference type="ARBA" id="ARBA00023224"/>
    </source>
</evidence>
<keyword evidence="11 15" id="KW-0807">Transducer</keyword>
<dbReference type="FunFam" id="2.60.40.150:FF:000008">
    <property type="entry name" value="1-phosphatidylinositol 4,5-bisphosphate phosphodiesterase"/>
    <property type="match status" value="1"/>
</dbReference>
<dbReference type="PIRSF" id="PIRSF000956">
    <property type="entry name" value="PLC-beta"/>
    <property type="match status" value="1"/>
</dbReference>
<evidence type="ECO:0000256" key="13">
    <source>
        <dbReference type="ARBA" id="ARBA00023674"/>
    </source>
</evidence>
<dbReference type="InterPro" id="IPR016280">
    <property type="entry name" value="PLC-beta"/>
</dbReference>
<evidence type="ECO:0000256" key="4">
    <source>
        <dbReference type="ARBA" id="ARBA00022490"/>
    </source>
</evidence>
<gene>
    <name evidence="22" type="primary">PLCB3</name>
</gene>
<dbReference type="Gene3D" id="1.10.238.10">
    <property type="entry name" value="EF-hand"/>
    <property type="match status" value="1"/>
</dbReference>
<dbReference type="GO" id="GO:0007186">
    <property type="term" value="P:G protein-coupled receptor signaling pathway"/>
    <property type="evidence" value="ECO:0007669"/>
    <property type="project" value="TreeGrafter"/>
</dbReference>
<dbReference type="SMART" id="SM00148">
    <property type="entry name" value="PLCXc"/>
    <property type="match status" value="1"/>
</dbReference>
<dbReference type="GO" id="GO:0016020">
    <property type="term" value="C:membrane"/>
    <property type="evidence" value="ECO:0007669"/>
    <property type="project" value="UniProtKB-SubCell"/>
</dbReference>
<dbReference type="Gene3D" id="2.60.40.150">
    <property type="entry name" value="C2 domain"/>
    <property type="match status" value="1"/>
</dbReference>
<keyword evidence="18" id="KW-0175">Coiled coil</keyword>
<dbReference type="SMART" id="SM00239">
    <property type="entry name" value="C2"/>
    <property type="match status" value="1"/>
</dbReference>
<dbReference type="GeneTree" id="ENSGT00940000160539"/>
<dbReference type="InterPro" id="IPR035892">
    <property type="entry name" value="C2_domain_sf"/>
</dbReference>
<dbReference type="Proteomes" id="UP000694580">
    <property type="component" value="Chromosome 1"/>
</dbReference>
<evidence type="ECO:0000256" key="19">
    <source>
        <dbReference type="SAM" id="MobiDB-lite"/>
    </source>
</evidence>
<feature type="region of interest" description="Disordered" evidence="19">
    <location>
        <begin position="514"/>
        <end position="543"/>
    </location>
</feature>
<dbReference type="PRINTS" id="PR00390">
    <property type="entry name" value="PHPHLIPASEC"/>
</dbReference>
<dbReference type="GO" id="GO:0004435">
    <property type="term" value="F:phosphatidylinositol-4,5-bisphosphate phospholipase C activity"/>
    <property type="evidence" value="ECO:0007669"/>
    <property type="project" value="UniProtKB-UniRule"/>
</dbReference>
<dbReference type="Pfam" id="PF00387">
    <property type="entry name" value="PI-PLC-Y"/>
    <property type="match status" value="1"/>
</dbReference>
<feature type="active site" evidence="16">
    <location>
        <position position="363"/>
    </location>
</feature>
<dbReference type="GO" id="GO:0005509">
    <property type="term" value="F:calcium ion binding"/>
    <property type="evidence" value="ECO:0007669"/>
    <property type="project" value="UniProtKB-UniRule"/>
</dbReference>
<dbReference type="Gene3D" id="3.20.20.190">
    <property type="entry name" value="Phosphatidylinositol (PI) phosphodiesterase"/>
    <property type="match status" value="1"/>
</dbReference>
<dbReference type="GO" id="GO:0051209">
    <property type="term" value="P:release of sequestered calcium ion into cytosol"/>
    <property type="evidence" value="ECO:0007669"/>
    <property type="project" value="TreeGrafter"/>
</dbReference>
<evidence type="ECO:0000256" key="17">
    <source>
        <dbReference type="PIRSR" id="PIRSR000956-2"/>
    </source>
</evidence>
<feature type="compositionally biased region" description="Acidic residues" evidence="19">
    <location>
        <begin position="517"/>
        <end position="527"/>
    </location>
</feature>
<dbReference type="InterPro" id="IPR011992">
    <property type="entry name" value="EF-hand-dom_pair"/>
</dbReference>
<evidence type="ECO:0000256" key="8">
    <source>
        <dbReference type="ARBA" id="ARBA00022963"/>
    </source>
</evidence>
<comment type="catalytic activity">
    <reaction evidence="14">
        <text>a 1,2-diacyl-sn-glycero-3-phospho-(1D-myo-inositol) + H2O = 1D-myo-inositol 1-phosphate + a 1,2-diacyl-sn-glycerol + H(+)</text>
        <dbReference type="Rhea" id="RHEA:43484"/>
        <dbReference type="ChEBI" id="CHEBI:15377"/>
        <dbReference type="ChEBI" id="CHEBI:15378"/>
        <dbReference type="ChEBI" id="CHEBI:17815"/>
        <dbReference type="ChEBI" id="CHEBI:57880"/>
        <dbReference type="ChEBI" id="CHEBI:58433"/>
    </reaction>
    <physiologicalReaction direction="left-to-right" evidence="14">
        <dbReference type="Rhea" id="RHEA:43485"/>
    </physiologicalReaction>
</comment>
<feature type="binding site" evidence="17">
    <location>
        <position position="348"/>
    </location>
    <ligand>
        <name>Ca(2+)</name>
        <dbReference type="ChEBI" id="CHEBI:29108"/>
    </ligand>
</feature>
<evidence type="ECO:0000256" key="2">
    <source>
        <dbReference type="ARBA" id="ARBA00004370"/>
    </source>
</evidence>
<dbReference type="SUPFAM" id="SSF69989">
    <property type="entry name" value="C-terminal domain of PLC-beta"/>
    <property type="match status" value="1"/>
</dbReference>
<evidence type="ECO:0000256" key="14">
    <source>
        <dbReference type="ARBA" id="ARBA00023726"/>
    </source>
</evidence>
<dbReference type="Gene3D" id="1.20.1230.10">
    <property type="entry name" value="Phospholipase C beta, distal C-terminal domain"/>
    <property type="match status" value="2"/>
</dbReference>
<feature type="active site" evidence="16">
    <location>
        <position position="316"/>
    </location>
</feature>
<dbReference type="CDD" id="cd00275">
    <property type="entry name" value="C2_PLC_like"/>
    <property type="match status" value="1"/>
</dbReference>
<dbReference type="Pfam" id="PF22631">
    <property type="entry name" value="PLCB1-4-like_EFh"/>
    <property type="match status" value="1"/>
</dbReference>
<dbReference type="GO" id="GO:0005634">
    <property type="term" value="C:nucleus"/>
    <property type="evidence" value="ECO:0007669"/>
    <property type="project" value="UniProtKB-SubCell"/>
</dbReference>
<dbReference type="InterPro" id="IPR017946">
    <property type="entry name" value="PLC-like_Pdiesterase_TIM-brl"/>
</dbReference>
<comment type="cofactor">
    <cofactor evidence="17">
        <name>Ca(2+)</name>
        <dbReference type="ChEBI" id="CHEBI:29108"/>
    </cofactor>
    <text evidence="17">Binds 1 Ca(2+) ion per subunit.</text>
</comment>
<keyword evidence="5" id="KW-0597">Phosphoprotein</keyword>
<dbReference type="SUPFAM" id="SSF47473">
    <property type="entry name" value="EF-hand"/>
    <property type="match status" value="1"/>
</dbReference>
<dbReference type="GO" id="GO:0048015">
    <property type="term" value="P:phosphatidylinositol-mediated signaling"/>
    <property type="evidence" value="ECO:0007669"/>
    <property type="project" value="TreeGrafter"/>
</dbReference>
<dbReference type="GO" id="GO:0005737">
    <property type="term" value="C:cytoplasm"/>
    <property type="evidence" value="ECO:0007669"/>
    <property type="project" value="UniProtKB-SubCell"/>
</dbReference>
<keyword evidence="7 17" id="KW-0106">Calcium</keyword>
<evidence type="ECO:0000313" key="22">
    <source>
        <dbReference type="Ensembl" id="ENSDCDP00010032942.1"/>
    </source>
</evidence>
<evidence type="ECO:0000256" key="18">
    <source>
        <dbReference type="SAM" id="Coils"/>
    </source>
</evidence>
<dbReference type="InterPro" id="IPR037862">
    <property type="entry name" value="PLC-beta_PH"/>
</dbReference>
<dbReference type="InterPro" id="IPR001711">
    <property type="entry name" value="PLipase_C_Pinositol-sp_Y"/>
</dbReference>
<dbReference type="Pfam" id="PF17787">
    <property type="entry name" value="PH_14"/>
    <property type="match status" value="1"/>
</dbReference>
<dbReference type="CDD" id="cd08591">
    <property type="entry name" value="PI-PLCc_beta"/>
    <property type="match status" value="1"/>
</dbReference>
<keyword evidence="10" id="KW-0472">Membrane</keyword>
<evidence type="ECO:0000259" key="21">
    <source>
        <dbReference type="PROSITE" id="PS50008"/>
    </source>
</evidence>
<keyword evidence="9 15" id="KW-0443">Lipid metabolism</keyword>
<evidence type="ECO:0000256" key="1">
    <source>
        <dbReference type="ARBA" id="ARBA00004123"/>
    </source>
</evidence>
<dbReference type="Gene3D" id="2.30.29.240">
    <property type="match status" value="1"/>
</dbReference>
<evidence type="ECO:0000256" key="3">
    <source>
        <dbReference type="ARBA" id="ARBA00004496"/>
    </source>
</evidence>
<dbReference type="CDD" id="cd13361">
    <property type="entry name" value="PH_PLC_beta"/>
    <property type="match status" value="1"/>
</dbReference>
<feature type="binding site" evidence="17">
    <location>
        <position position="317"/>
    </location>
    <ligand>
        <name>Ca(2+)</name>
        <dbReference type="ChEBI" id="CHEBI:29108"/>
    </ligand>
</feature>
<dbReference type="GO" id="GO:0046488">
    <property type="term" value="P:phosphatidylinositol metabolic process"/>
    <property type="evidence" value="ECO:0007669"/>
    <property type="project" value="TreeGrafter"/>
</dbReference>
<feature type="region of interest" description="Disordered" evidence="19">
    <location>
        <begin position="451"/>
        <end position="473"/>
    </location>
</feature>
<evidence type="ECO:0000256" key="9">
    <source>
        <dbReference type="ARBA" id="ARBA00023098"/>
    </source>
</evidence>
<evidence type="ECO:0000256" key="16">
    <source>
        <dbReference type="PIRSR" id="PIRSR000956-1"/>
    </source>
</evidence>
<dbReference type="PROSITE" id="PS50004">
    <property type="entry name" value="C2"/>
    <property type="match status" value="1"/>
</dbReference>
<feature type="binding site" evidence="17">
    <location>
        <position position="397"/>
    </location>
    <ligand>
        <name>Ca(2+)</name>
        <dbReference type="ChEBI" id="CHEBI:29108"/>
    </ligand>
</feature>
<dbReference type="SUPFAM" id="SSF49562">
    <property type="entry name" value="C2 domain (Calcium/lipid-binding domain, CaLB)"/>
    <property type="match status" value="1"/>
</dbReference>